<evidence type="ECO:0000256" key="4">
    <source>
        <dbReference type="ARBA" id="ARBA00022692"/>
    </source>
</evidence>
<dbReference type="GO" id="GO:0046964">
    <property type="term" value="F:3'-phosphoadenosine 5'-phosphosulfate transmembrane transporter activity"/>
    <property type="evidence" value="ECO:0007669"/>
    <property type="project" value="TreeGrafter"/>
</dbReference>
<keyword evidence="5 8" id="KW-1133">Transmembrane helix</keyword>
<reference evidence="10" key="1">
    <citation type="journal article" date="2010" name="Nature">
        <title>The Amphimedon queenslandica genome and the evolution of animal complexity.</title>
        <authorList>
            <person name="Srivastava M."/>
            <person name="Simakov O."/>
            <person name="Chapman J."/>
            <person name="Fahey B."/>
            <person name="Gauthier M.E."/>
            <person name="Mitros T."/>
            <person name="Richards G.S."/>
            <person name="Conaco C."/>
            <person name="Dacre M."/>
            <person name="Hellsten U."/>
            <person name="Larroux C."/>
            <person name="Putnam N.H."/>
            <person name="Stanke M."/>
            <person name="Adamska M."/>
            <person name="Darling A."/>
            <person name="Degnan S.M."/>
            <person name="Oakley T.H."/>
            <person name="Plachetzki D.C."/>
            <person name="Zhai Y."/>
            <person name="Adamski M."/>
            <person name="Calcino A."/>
            <person name="Cummins S.F."/>
            <person name="Goodstein D.M."/>
            <person name="Harris C."/>
            <person name="Jackson D.J."/>
            <person name="Leys S.P."/>
            <person name="Shu S."/>
            <person name="Woodcroft B.J."/>
            <person name="Vervoort M."/>
            <person name="Kosik K.S."/>
            <person name="Manning G."/>
            <person name="Degnan B.M."/>
            <person name="Rokhsar D.S."/>
        </authorList>
    </citation>
    <scope>NUCLEOTIDE SEQUENCE [LARGE SCALE GENOMIC DNA]</scope>
</reference>
<dbReference type="PANTHER" id="PTHR10778">
    <property type="entry name" value="SOLUTE CARRIER FAMILY 35 MEMBER B"/>
    <property type="match status" value="1"/>
</dbReference>
<gene>
    <name evidence="9" type="primary">100638761</name>
</gene>
<feature type="transmembrane region" description="Helical" evidence="8">
    <location>
        <begin position="97"/>
        <end position="114"/>
    </location>
</feature>
<keyword evidence="10" id="KW-1185">Reference proteome</keyword>
<dbReference type="GO" id="GO:0005789">
    <property type="term" value="C:endoplasmic reticulum membrane"/>
    <property type="evidence" value="ECO:0007669"/>
    <property type="project" value="TreeGrafter"/>
</dbReference>
<organism evidence="9 10">
    <name type="scientific">Amphimedon queenslandica</name>
    <name type="common">Sponge</name>
    <dbReference type="NCBI Taxonomy" id="400682"/>
    <lineage>
        <taxon>Eukaryota</taxon>
        <taxon>Metazoa</taxon>
        <taxon>Porifera</taxon>
        <taxon>Demospongiae</taxon>
        <taxon>Heteroscleromorpha</taxon>
        <taxon>Haplosclerida</taxon>
        <taxon>Niphatidae</taxon>
        <taxon>Amphimedon</taxon>
    </lineage>
</organism>
<evidence type="ECO:0000313" key="10">
    <source>
        <dbReference type="Proteomes" id="UP000007879"/>
    </source>
</evidence>
<keyword evidence="4 8" id="KW-0812">Transmembrane</keyword>
<evidence type="ECO:0000256" key="2">
    <source>
        <dbReference type="ARBA" id="ARBA00010694"/>
    </source>
</evidence>
<accession>A0AAN0IJS3</accession>
<feature type="transmembrane region" description="Helical" evidence="8">
    <location>
        <begin position="280"/>
        <end position="305"/>
    </location>
</feature>
<dbReference type="PANTHER" id="PTHR10778:SF13">
    <property type="entry name" value="ADENOSINE 3'-PHOSPHO 5'-PHOSPHOSULFATE TRANSPORTER 1"/>
    <property type="match status" value="1"/>
</dbReference>
<protein>
    <recommendedName>
        <fullName evidence="7">Adenosine 3'-phospho 5'-phosphosulfate transporter 1</fullName>
    </recommendedName>
</protein>
<feature type="transmembrane region" description="Helical" evidence="8">
    <location>
        <begin position="346"/>
        <end position="367"/>
    </location>
</feature>
<evidence type="ECO:0000256" key="1">
    <source>
        <dbReference type="ARBA" id="ARBA00004141"/>
    </source>
</evidence>
<sequence length="400" mass="45087">MTELLLREETSYSWLVGLFLNIFGCAVIILPATLLIRYLKDSEKVKRGSGSFYSLIRLCVLGSGQDTELERLEEGKEKVEASTEAAATPLSQYCTKLFVCILGLQFSFLVWGLLQERIMTRSYDGDTFSNSQFLVFTNRILSLITSAIYISFTKQPPHTAPLYKYSFSSFSNILSSWCQYEALKYVSFPTQILSKSSKVIPVMLMGKIISNKVYPWYDYLVAVFVSIGVTIFLLATKTHSGVARDTTCAGLFILLCYMIFDSFTSNWQSKLFVQYKMSSFQMMFGINIFSSLLALVSLITAGTLFTSLEFFLSHPLFAAHAVILSICSAVGQLFIYYTISQFGPLIFTFIVTSRQVFSILLSCFVYGHRLTLMAVVGISIVFLSLLSKALLHHRNKKRVK</sequence>
<dbReference type="EnsemblMetazoa" id="XM_011404224.2">
    <property type="protein sequence ID" value="XP_011402526.1"/>
    <property type="gene ID" value="LOC100638761"/>
</dbReference>
<feature type="transmembrane region" description="Helical" evidence="8">
    <location>
        <begin position="216"/>
        <end position="235"/>
    </location>
</feature>
<feature type="transmembrane region" description="Helical" evidence="8">
    <location>
        <begin position="317"/>
        <end position="339"/>
    </location>
</feature>
<feature type="transmembrane region" description="Helical" evidence="8">
    <location>
        <begin position="241"/>
        <end position="260"/>
    </location>
</feature>
<reference evidence="9" key="2">
    <citation type="submission" date="2024-06" db="UniProtKB">
        <authorList>
            <consortium name="EnsemblMetazoa"/>
        </authorList>
    </citation>
    <scope>IDENTIFICATION</scope>
</reference>
<feature type="transmembrane region" description="Helical" evidence="8">
    <location>
        <begin position="373"/>
        <end position="391"/>
    </location>
</feature>
<comment type="similarity">
    <text evidence="2">Belongs to the nucleotide-sugar transporter family. SLC35B subfamily.</text>
</comment>
<proteinExistence type="inferred from homology"/>
<evidence type="ECO:0000256" key="7">
    <source>
        <dbReference type="ARBA" id="ARBA00039668"/>
    </source>
</evidence>
<dbReference type="GO" id="GO:0000139">
    <property type="term" value="C:Golgi membrane"/>
    <property type="evidence" value="ECO:0007669"/>
    <property type="project" value="TreeGrafter"/>
</dbReference>
<keyword evidence="6 8" id="KW-0472">Membrane</keyword>
<dbReference type="Proteomes" id="UP000007879">
    <property type="component" value="Unassembled WGS sequence"/>
</dbReference>
<evidence type="ECO:0000256" key="6">
    <source>
        <dbReference type="ARBA" id="ARBA00023136"/>
    </source>
</evidence>
<comment type="subcellular location">
    <subcellularLocation>
        <location evidence="1">Membrane</location>
        <topology evidence="1">Multi-pass membrane protein</topology>
    </subcellularLocation>
</comment>
<name>A0AAN0IJS3_AMPQE</name>
<dbReference type="InterPro" id="IPR013657">
    <property type="entry name" value="SCL35B1-4/HUT1"/>
</dbReference>
<evidence type="ECO:0000256" key="3">
    <source>
        <dbReference type="ARBA" id="ARBA00022448"/>
    </source>
</evidence>
<dbReference type="Pfam" id="PF08449">
    <property type="entry name" value="UAA"/>
    <property type="match status" value="1"/>
</dbReference>
<dbReference type="KEGG" id="aqu:100638761"/>
<keyword evidence="3" id="KW-0813">Transport</keyword>
<feature type="transmembrane region" description="Helical" evidence="8">
    <location>
        <begin position="12"/>
        <end position="39"/>
    </location>
</feature>
<evidence type="ECO:0000256" key="5">
    <source>
        <dbReference type="ARBA" id="ARBA00022989"/>
    </source>
</evidence>
<evidence type="ECO:0000256" key="8">
    <source>
        <dbReference type="SAM" id="Phobius"/>
    </source>
</evidence>
<evidence type="ECO:0000313" key="9">
    <source>
        <dbReference type="EnsemblMetazoa" id="XP_011402526.1"/>
    </source>
</evidence>
<dbReference type="AlphaFoldDB" id="A0AAN0IJS3"/>